<comment type="caution">
    <text evidence="5">The sequence shown here is derived from an EMBL/GenBank/DDBJ whole genome shotgun (WGS) entry which is preliminary data.</text>
</comment>
<dbReference type="InterPro" id="IPR056693">
    <property type="entry name" value="DUF7791"/>
</dbReference>
<dbReference type="Gene3D" id="3.40.50.300">
    <property type="entry name" value="P-loop containing nucleotide triphosphate hydrolases"/>
    <property type="match status" value="1"/>
</dbReference>
<feature type="region of interest" description="Disordered" evidence="2">
    <location>
        <begin position="1049"/>
        <end position="1083"/>
    </location>
</feature>
<accession>A0AA40D8H7</accession>
<dbReference type="Pfam" id="PF25053">
    <property type="entry name" value="DUF7791"/>
    <property type="match status" value="1"/>
</dbReference>
<dbReference type="Pfam" id="PF24883">
    <property type="entry name" value="NPHP3_N"/>
    <property type="match status" value="1"/>
</dbReference>
<organism evidence="5 6">
    <name type="scientific">Cercophora samala</name>
    <dbReference type="NCBI Taxonomy" id="330535"/>
    <lineage>
        <taxon>Eukaryota</taxon>
        <taxon>Fungi</taxon>
        <taxon>Dikarya</taxon>
        <taxon>Ascomycota</taxon>
        <taxon>Pezizomycotina</taxon>
        <taxon>Sordariomycetes</taxon>
        <taxon>Sordariomycetidae</taxon>
        <taxon>Sordariales</taxon>
        <taxon>Lasiosphaeriaceae</taxon>
        <taxon>Cercophora</taxon>
    </lineage>
</organism>
<evidence type="ECO:0000313" key="6">
    <source>
        <dbReference type="Proteomes" id="UP001174997"/>
    </source>
</evidence>
<evidence type="ECO:0000313" key="5">
    <source>
        <dbReference type="EMBL" id="KAK0667169.1"/>
    </source>
</evidence>
<dbReference type="PANTHER" id="PTHR10039">
    <property type="entry name" value="AMELOGENIN"/>
    <property type="match status" value="1"/>
</dbReference>
<evidence type="ECO:0000259" key="3">
    <source>
        <dbReference type="Pfam" id="PF24883"/>
    </source>
</evidence>
<dbReference type="AlphaFoldDB" id="A0AA40D8H7"/>
<dbReference type="InterPro" id="IPR027417">
    <property type="entry name" value="P-loop_NTPase"/>
</dbReference>
<proteinExistence type="predicted"/>
<evidence type="ECO:0008006" key="7">
    <source>
        <dbReference type="Google" id="ProtNLM"/>
    </source>
</evidence>
<sequence>METLAALGLAGNVVQFIQFATQIVTTSTEIAESQRGALKTSEEIEDIYLKLSTLSHYLVAQHGDEKVLQTTTKFVALNGPLPGTEDINQRDIHAHAQALQGLSKDCAILCNELLETVRGLRVQPGSSRQFGSFRAALKCTWNSKKIKDLEDRLRRYREAISIHFFPLLVSQQKLTQQLLENLRDESLRLRLDQTSQFDSLVCRLENLKTSLLPSASPESQPSKDPTTARMLNHDIVSCDVDVLEEGIAALRLTTRDLDKIERQQSFVCGLDFPRRPQRHEDIPPAHRKTFQWIFEKSDETEENSGRDQSRLYDWLKTGQGVFWVSGKAGAGKSTLMKFIADHNETRKALEVWASPRTLVLGSHYFWTAGSEMQKSQLGLFQTLLHEIFCACPELISLVCPSRWAQTADANSYYEKQAARHPKSNANGMTSSPPWSNQELLETLQSLSQLTTMPAKFCLFIDGLDEFCGNHSELSHTLKKLAESPNFKLCLSSRPWNVFEDAFGHGTVENKLCINELTWNDIRDYAYERLLENPRWFAEEFPQKEMEDLVNDITEKAQGVFLWVFLVTRSLHQGLVNGDTMTDLQKRLETLPTELEAFFKHMIDLIEPFYHQKMARILQIATNAQGSLDLQLYQAMEYEEKDNEYAICKPIESRTLLKLKKGLKQWRRRINAQCGGLLEIKARGEGFHVEFLHRTARDLLLTRDMSDYLSTRSGQGFMVNLSTLKGFVFLYRCWVQTDRIPYQGDHEPFWRDGLEYANMAIYESKENALALLDAVENLHASIRATENNPHWNSTPFRLELVEAGIDRYVAAKLTEDPRYFDHDFDMALYRAIHPVQLRDGYSHHKLWSQGHIDIIVMLLQSGHDPNSGNVNSSWHEFLRRACTNGEDFKDSMENSLFYHFLKHGARGDTRLQLRMSSNGAYEDRLPFAHFIMALFWIDLSHRFASHCLEIVDYFLEGTTAATIMQLEDLREQIIIRLMDSKSPISNPVRTKFFAQIMQKIITRSIQVTVNMESLIPTIETFFPRNHGAALVDLARRKGYSPLYRQKDISLKREREEEEEYETDTTAAPRKRKRKKKDKKRTKSG</sequence>
<dbReference type="SUPFAM" id="SSF52540">
    <property type="entry name" value="P-loop containing nucleoside triphosphate hydrolases"/>
    <property type="match status" value="1"/>
</dbReference>
<reference evidence="5" key="1">
    <citation type="submission" date="2023-06" db="EMBL/GenBank/DDBJ databases">
        <title>Genome-scale phylogeny and comparative genomics of the fungal order Sordariales.</title>
        <authorList>
            <consortium name="Lawrence Berkeley National Laboratory"/>
            <person name="Hensen N."/>
            <person name="Bonometti L."/>
            <person name="Westerberg I."/>
            <person name="Brannstrom I.O."/>
            <person name="Guillou S."/>
            <person name="Cros-Aarteil S."/>
            <person name="Calhoun S."/>
            <person name="Haridas S."/>
            <person name="Kuo A."/>
            <person name="Mondo S."/>
            <person name="Pangilinan J."/>
            <person name="Riley R."/>
            <person name="Labutti K."/>
            <person name="Andreopoulos B."/>
            <person name="Lipzen A."/>
            <person name="Chen C."/>
            <person name="Yanf M."/>
            <person name="Daum C."/>
            <person name="Ng V."/>
            <person name="Clum A."/>
            <person name="Steindorff A."/>
            <person name="Ohm R."/>
            <person name="Martin F."/>
            <person name="Silar P."/>
            <person name="Natvig D."/>
            <person name="Lalanne C."/>
            <person name="Gautier V."/>
            <person name="Ament-Velasquez S.L."/>
            <person name="Kruys A."/>
            <person name="Hutchinson M.I."/>
            <person name="Powell A.J."/>
            <person name="Barry K."/>
            <person name="Miller A.N."/>
            <person name="Grigoriev I.V."/>
            <person name="Debuchy R."/>
            <person name="Gladieux P."/>
            <person name="Thoren M.H."/>
            <person name="Johannesson H."/>
        </authorList>
    </citation>
    <scope>NUCLEOTIDE SEQUENCE</scope>
    <source>
        <strain evidence="5">CBS 307.81</strain>
    </source>
</reference>
<keyword evidence="6" id="KW-1185">Reference proteome</keyword>
<dbReference type="Proteomes" id="UP001174997">
    <property type="component" value="Unassembled WGS sequence"/>
</dbReference>
<dbReference type="InterPro" id="IPR056884">
    <property type="entry name" value="NPHP3-like_N"/>
</dbReference>
<keyword evidence="1" id="KW-0677">Repeat</keyword>
<feature type="compositionally biased region" description="Basic residues" evidence="2">
    <location>
        <begin position="1067"/>
        <end position="1083"/>
    </location>
</feature>
<feature type="domain" description="Nephrocystin 3-like N-terminal" evidence="3">
    <location>
        <begin position="309"/>
        <end position="493"/>
    </location>
</feature>
<evidence type="ECO:0000256" key="2">
    <source>
        <dbReference type="SAM" id="MobiDB-lite"/>
    </source>
</evidence>
<evidence type="ECO:0000259" key="4">
    <source>
        <dbReference type="Pfam" id="PF25053"/>
    </source>
</evidence>
<dbReference type="EMBL" id="JAULSY010000076">
    <property type="protein sequence ID" value="KAK0667169.1"/>
    <property type="molecule type" value="Genomic_DNA"/>
</dbReference>
<evidence type="ECO:0000256" key="1">
    <source>
        <dbReference type="ARBA" id="ARBA00022737"/>
    </source>
</evidence>
<name>A0AA40D8H7_9PEZI</name>
<feature type="domain" description="DUF7791" evidence="4">
    <location>
        <begin position="605"/>
        <end position="727"/>
    </location>
</feature>
<dbReference type="PANTHER" id="PTHR10039:SF5">
    <property type="entry name" value="NACHT DOMAIN-CONTAINING PROTEIN"/>
    <property type="match status" value="1"/>
</dbReference>
<gene>
    <name evidence="5" type="ORF">QBC41DRAFT_348200</name>
</gene>
<protein>
    <recommendedName>
        <fullName evidence="7">NACHT domain-containing protein</fullName>
    </recommendedName>
</protein>